<accession>A0A3P3ZLU9</accession>
<proteinExistence type="predicted"/>
<protein>
    <submittedName>
        <fullName evidence="1">Uncharacterized protein</fullName>
    </submittedName>
</protein>
<evidence type="ECO:0000313" key="1">
    <source>
        <dbReference type="EMBL" id="VAY86939.1"/>
    </source>
</evidence>
<dbReference type="EMBL" id="UOYP01000062">
    <property type="protein sequence ID" value="VAY86939.1"/>
    <property type="molecule type" value="Genomic_DNA"/>
</dbReference>
<organism evidence="1">
    <name type="scientific">mine drainage metagenome</name>
    <dbReference type="NCBI Taxonomy" id="410659"/>
    <lineage>
        <taxon>unclassified sequences</taxon>
        <taxon>metagenomes</taxon>
        <taxon>ecological metagenomes</taxon>
    </lineage>
</organism>
<reference evidence="1" key="1">
    <citation type="submission" date="2018-10" db="EMBL/GenBank/DDBJ databases">
        <authorList>
            <person name="Plewniak F."/>
        </authorList>
    </citation>
    <scope>NUCLEOTIDE SEQUENCE</scope>
</reference>
<name>A0A3P3ZLU9_9ZZZZ</name>
<dbReference type="AlphaFoldDB" id="A0A3P3ZLU9"/>
<sequence>MHGEGRLLAIQKHLQVRAFTGLESRALLL</sequence>
<gene>
    <name evidence="1" type="ORF">CARN8_1540014</name>
</gene>